<evidence type="ECO:0000259" key="4">
    <source>
        <dbReference type="SMART" id="SM00249"/>
    </source>
</evidence>
<dbReference type="InterPro" id="IPR036397">
    <property type="entry name" value="RNaseH_sf"/>
</dbReference>
<evidence type="ECO:0000256" key="2">
    <source>
        <dbReference type="ARBA" id="ARBA00022771"/>
    </source>
</evidence>
<name>A0ABR3HZP8_LOXSC</name>
<dbReference type="InterPro" id="IPR041588">
    <property type="entry name" value="Integrase_H2C2"/>
</dbReference>
<accession>A0ABR3HZP8</accession>
<keyword evidence="3" id="KW-0862">Zinc</keyword>
<dbReference type="Gene3D" id="1.10.340.70">
    <property type="match status" value="1"/>
</dbReference>
<sequence>MTETLEVPAMDDNDIDFKTNYNKHLKAYEEQNKGAHRKIWTRKKIQEVLSNIKNTKKARTTGAKLTSMEYYWSSKYDCVEVNGQEYITFKKKNPDEPTVLIIPSEEFFDVLMPIHVSCGHVGRDKMLKSIKNKFYVPKKAIEILTALCPVCGHKKNNSSDVNKSNTVQITDCFNVRGVLDIIDFQSFPDGDYKWLLKYQDHTTKFFNFRPLKTNEHKEIAMELVKIFLTFGPPYILQSLTGNESIDDILKEIRKIWPSCKTINATNQGGSHQLNESQSKRNTAIATMLLSWMNENNLTNWSVGCYFYQNHINTSTFAYKALFCRDYKYSPNSTTVLSTMLLPTEDVVTENANVHSKLSLIPKTSTSVLNAGHSSILESHKIVHVPNKSTMLSDENSTFLNTQIEQYDYEKEIKIEFDDPEIPLEEDYYDTEGDLTNPHKNIEGRRADQNTGCDDPNEYFYSKSGIKLFKTEAIEEAHHLQITCRVCQGAALIENTIVCFNCNSNVHKRCATYVKGEEIDSNVLCNKCPSKAVTKLHHKSAHKGMKRASEDTVGNTLKRFLPSASDSNKPGPSSD</sequence>
<gene>
    <name evidence="5" type="ORF">ABMA27_001764</name>
</gene>
<comment type="caution">
    <text evidence="5">The sequence shown here is derived from an EMBL/GenBank/DDBJ whole genome shotgun (WGS) entry which is preliminary data.</text>
</comment>
<protein>
    <recommendedName>
        <fullName evidence="4">Zinc finger PHD-type domain-containing protein</fullName>
    </recommendedName>
</protein>
<keyword evidence="1" id="KW-0479">Metal-binding</keyword>
<keyword evidence="2" id="KW-0863">Zinc-finger</keyword>
<organism evidence="5 6">
    <name type="scientific">Loxostege sticticalis</name>
    <name type="common">Beet webworm moth</name>
    <dbReference type="NCBI Taxonomy" id="481309"/>
    <lineage>
        <taxon>Eukaryota</taxon>
        <taxon>Metazoa</taxon>
        <taxon>Ecdysozoa</taxon>
        <taxon>Arthropoda</taxon>
        <taxon>Hexapoda</taxon>
        <taxon>Insecta</taxon>
        <taxon>Pterygota</taxon>
        <taxon>Neoptera</taxon>
        <taxon>Endopterygota</taxon>
        <taxon>Lepidoptera</taxon>
        <taxon>Glossata</taxon>
        <taxon>Ditrysia</taxon>
        <taxon>Pyraloidea</taxon>
        <taxon>Crambidae</taxon>
        <taxon>Pyraustinae</taxon>
        <taxon>Loxostege</taxon>
    </lineage>
</organism>
<proteinExistence type="predicted"/>
<dbReference type="SUPFAM" id="SSF57903">
    <property type="entry name" value="FYVE/PHD zinc finger"/>
    <property type="match status" value="1"/>
</dbReference>
<dbReference type="Pfam" id="PF17921">
    <property type="entry name" value="Integrase_H2C2"/>
    <property type="match status" value="1"/>
</dbReference>
<evidence type="ECO:0000256" key="1">
    <source>
        <dbReference type="ARBA" id="ARBA00022723"/>
    </source>
</evidence>
<dbReference type="InterPro" id="IPR011011">
    <property type="entry name" value="Znf_FYVE_PHD"/>
</dbReference>
<keyword evidence="6" id="KW-1185">Reference proteome</keyword>
<feature type="domain" description="Zinc finger PHD-type" evidence="4">
    <location>
        <begin position="482"/>
        <end position="528"/>
    </location>
</feature>
<evidence type="ECO:0000313" key="5">
    <source>
        <dbReference type="EMBL" id="KAL0882015.1"/>
    </source>
</evidence>
<evidence type="ECO:0000313" key="6">
    <source>
        <dbReference type="Proteomes" id="UP001549920"/>
    </source>
</evidence>
<evidence type="ECO:0000256" key="3">
    <source>
        <dbReference type="ARBA" id="ARBA00022833"/>
    </source>
</evidence>
<reference evidence="5 6" key="1">
    <citation type="submission" date="2024-06" db="EMBL/GenBank/DDBJ databases">
        <title>A chromosome-level genome assembly of beet webworm, Loxostege sticticalis.</title>
        <authorList>
            <person name="Zhang Y."/>
        </authorList>
    </citation>
    <scope>NUCLEOTIDE SEQUENCE [LARGE SCALE GENOMIC DNA]</scope>
    <source>
        <strain evidence="5">AQ026</strain>
        <tissue evidence="5">Whole body</tissue>
    </source>
</reference>
<dbReference type="Gene3D" id="3.30.420.10">
    <property type="entry name" value="Ribonuclease H-like superfamily/Ribonuclease H"/>
    <property type="match status" value="1"/>
</dbReference>
<dbReference type="EMBL" id="JBEUOH010000011">
    <property type="protein sequence ID" value="KAL0882015.1"/>
    <property type="molecule type" value="Genomic_DNA"/>
</dbReference>
<dbReference type="InterPro" id="IPR001965">
    <property type="entry name" value="Znf_PHD"/>
</dbReference>
<dbReference type="SMART" id="SM00249">
    <property type="entry name" value="PHD"/>
    <property type="match status" value="1"/>
</dbReference>
<dbReference type="Proteomes" id="UP001549920">
    <property type="component" value="Unassembled WGS sequence"/>
</dbReference>